<evidence type="ECO:0000256" key="4">
    <source>
        <dbReference type="ARBA" id="ARBA00022692"/>
    </source>
</evidence>
<feature type="domain" description="Protein kinase" evidence="16">
    <location>
        <begin position="349"/>
        <end position="612"/>
    </location>
</feature>
<evidence type="ECO:0000259" key="16">
    <source>
        <dbReference type="PROSITE" id="PS50011"/>
    </source>
</evidence>
<dbReference type="GO" id="GO:0004674">
    <property type="term" value="F:protein serine/threonine kinase activity"/>
    <property type="evidence" value="ECO:0007669"/>
    <property type="project" value="UniProtKB-KW"/>
</dbReference>
<keyword evidence="7" id="KW-0418">Kinase</keyword>
<name>A0AAQ3PVJ4_PASNO</name>
<evidence type="ECO:0000256" key="15">
    <source>
        <dbReference type="SAM" id="SignalP"/>
    </source>
</evidence>
<dbReference type="GO" id="GO:0005509">
    <property type="term" value="F:calcium ion binding"/>
    <property type="evidence" value="ECO:0007669"/>
    <property type="project" value="InterPro"/>
</dbReference>
<sequence length="656" mass="72776">MRCRRRCVKQPCASSSVWRRPLLATAVAALVWLQFLVASEPQHPHIGLPNCPTTCGNVSVPYPFGIQPGCYLQGFNLTCNTSYTPPRLFLSHNHNITVAGISHDNSTMTIGNLEQEQEGHFSILLVPLLVGPAFLEELQVFKWKVVSSILQGPNQKRDGNATCPYDLGTTACHSSHSTCQTTTHPYFYFSYPNRSTSAGYICRCDRGYYGNPYLSDGCQDIDECTIVLPFPSCFGNCTNLPGTHLCQCPHGTIGNPYTPNGCVKMQDLRTHTGLIIGLGAGSGAMLLFLVICTTFAISKIKSRRKKRTREKLFKQNRGQLLQQFVCQRADIAERMIITLEEIEKAINNFDRARELGGGGHGTVYKGILSSLHVVAIKKSKIVAQKEIDEFINEVVILSQISHKNIVKHIGCCLEAQVHLLVYEFISNGTLYNHLHFHYHGEIRLRIAVETARALAYIHSLVSTPIIHRDVKSANILLDDSFNVKLSDFGASRYVPMDQTGLDTTVQGTFGYLDPMYHSTGHLTEKSDVYSFGVILIELLTRKKPVSYRSPHGHGLVYHFVTLLSEGNLTHILDPQVDKEGGGELVDITLLAKMCVKLASKDRPMMREVEMVLGSIHAAKEDAWSDITDESGDESYNLQVNDLSTEGANMEAAINDD</sequence>
<keyword evidence="18" id="KW-1185">Reference proteome</keyword>
<dbReference type="Pfam" id="PF13947">
    <property type="entry name" value="GUB_WAK_bind"/>
    <property type="match status" value="1"/>
</dbReference>
<dbReference type="InterPro" id="IPR045274">
    <property type="entry name" value="WAK-like"/>
</dbReference>
<feature type="transmembrane region" description="Helical" evidence="14">
    <location>
        <begin position="274"/>
        <end position="297"/>
    </location>
</feature>
<keyword evidence="2" id="KW-0723">Serine/threonine-protein kinase</keyword>
<keyword evidence="4 14" id="KW-0812">Transmembrane</keyword>
<dbReference type="Gene3D" id="3.30.200.20">
    <property type="entry name" value="Phosphorylase Kinase, domain 1"/>
    <property type="match status" value="1"/>
</dbReference>
<dbReference type="GO" id="GO:0005886">
    <property type="term" value="C:plasma membrane"/>
    <property type="evidence" value="ECO:0007669"/>
    <property type="project" value="TreeGrafter"/>
</dbReference>
<evidence type="ECO:0000256" key="14">
    <source>
        <dbReference type="SAM" id="Phobius"/>
    </source>
</evidence>
<dbReference type="EMBL" id="CP144745">
    <property type="protein sequence ID" value="WVZ54643.1"/>
    <property type="molecule type" value="Genomic_DNA"/>
</dbReference>
<dbReference type="PANTHER" id="PTHR27005">
    <property type="entry name" value="WALL-ASSOCIATED RECEPTOR KINASE-LIKE 21"/>
    <property type="match status" value="1"/>
</dbReference>
<dbReference type="Gene3D" id="2.10.25.10">
    <property type="entry name" value="Laminin"/>
    <property type="match status" value="1"/>
</dbReference>
<dbReference type="InterPro" id="IPR000719">
    <property type="entry name" value="Prot_kinase_dom"/>
</dbReference>
<dbReference type="SMART" id="SM00220">
    <property type="entry name" value="S_TKc"/>
    <property type="match status" value="1"/>
</dbReference>
<feature type="signal peptide" evidence="15">
    <location>
        <begin position="1"/>
        <end position="38"/>
    </location>
</feature>
<dbReference type="PROSITE" id="PS50011">
    <property type="entry name" value="PROTEIN_KINASE_DOM"/>
    <property type="match status" value="1"/>
</dbReference>
<evidence type="ECO:0000256" key="5">
    <source>
        <dbReference type="ARBA" id="ARBA00022729"/>
    </source>
</evidence>
<dbReference type="InterPro" id="IPR008271">
    <property type="entry name" value="Ser/Thr_kinase_AS"/>
</dbReference>
<dbReference type="InterPro" id="IPR017441">
    <property type="entry name" value="Protein_kinase_ATP_BS"/>
</dbReference>
<protein>
    <recommendedName>
        <fullName evidence="16">Protein kinase domain-containing protein</fullName>
    </recommendedName>
</protein>
<dbReference type="GO" id="GO:0030247">
    <property type="term" value="F:polysaccharide binding"/>
    <property type="evidence" value="ECO:0007669"/>
    <property type="project" value="InterPro"/>
</dbReference>
<organism evidence="17 18">
    <name type="scientific">Paspalum notatum var. saurae</name>
    <dbReference type="NCBI Taxonomy" id="547442"/>
    <lineage>
        <taxon>Eukaryota</taxon>
        <taxon>Viridiplantae</taxon>
        <taxon>Streptophyta</taxon>
        <taxon>Embryophyta</taxon>
        <taxon>Tracheophyta</taxon>
        <taxon>Spermatophyta</taxon>
        <taxon>Magnoliopsida</taxon>
        <taxon>Liliopsida</taxon>
        <taxon>Poales</taxon>
        <taxon>Poaceae</taxon>
        <taxon>PACMAD clade</taxon>
        <taxon>Panicoideae</taxon>
        <taxon>Andropogonodae</taxon>
        <taxon>Paspaleae</taxon>
        <taxon>Paspalinae</taxon>
        <taxon>Paspalum</taxon>
    </lineage>
</organism>
<evidence type="ECO:0000256" key="7">
    <source>
        <dbReference type="ARBA" id="ARBA00022777"/>
    </source>
</evidence>
<feature type="binding site" evidence="13">
    <location>
        <position position="378"/>
    </location>
    <ligand>
        <name>ATP</name>
        <dbReference type="ChEBI" id="CHEBI:30616"/>
    </ligand>
</feature>
<evidence type="ECO:0000313" key="18">
    <source>
        <dbReference type="Proteomes" id="UP001341281"/>
    </source>
</evidence>
<keyword evidence="6 13" id="KW-0547">Nucleotide-binding</keyword>
<dbReference type="SUPFAM" id="SSF57184">
    <property type="entry name" value="Growth factor receptor domain"/>
    <property type="match status" value="1"/>
</dbReference>
<dbReference type="PROSITE" id="PS00107">
    <property type="entry name" value="PROTEIN_KINASE_ATP"/>
    <property type="match status" value="1"/>
</dbReference>
<reference evidence="17 18" key="1">
    <citation type="submission" date="2024-02" db="EMBL/GenBank/DDBJ databases">
        <title>High-quality chromosome-scale genome assembly of Pensacola bahiagrass (Paspalum notatum Flugge var. saurae).</title>
        <authorList>
            <person name="Vega J.M."/>
            <person name="Podio M."/>
            <person name="Orjuela J."/>
            <person name="Siena L.A."/>
            <person name="Pessino S.C."/>
            <person name="Combes M.C."/>
            <person name="Mariac C."/>
            <person name="Albertini E."/>
            <person name="Pupilli F."/>
            <person name="Ortiz J.P.A."/>
            <person name="Leblanc O."/>
        </authorList>
    </citation>
    <scope>NUCLEOTIDE SEQUENCE [LARGE SCALE GENOMIC DNA]</scope>
    <source>
        <strain evidence="17">R1</strain>
        <tissue evidence="17">Leaf</tissue>
    </source>
</reference>
<evidence type="ECO:0000256" key="10">
    <source>
        <dbReference type="ARBA" id="ARBA00023136"/>
    </source>
</evidence>
<dbReference type="SMART" id="SM00179">
    <property type="entry name" value="EGF_CA"/>
    <property type="match status" value="1"/>
</dbReference>
<dbReference type="FunFam" id="1.10.510.10:FF:000084">
    <property type="entry name" value="Wall-associated receptor kinase 2"/>
    <property type="match status" value="1"/>
</dbReference>
<dbReference type="CDD" id="cd00054">
    <property type="entry name" value="EGF_CA"/>
    <property type="match status" value="1"/>
</dbReference>
<evidence type="ECO:0000256" key="12">
    <source>
        <dbReference type="ARBA" id="ARBA00023180"/>
    </source>
</evidence>
<dbReference type="SUPFAM" id="SSF56112">
    <property type="entry name" value="Protein kinase-like (PK-like)"/>
    <property type="match status" value="1"/>
</dbReference>
<evidence type="ECO:0000256" key="1">
    <source>
        <dbReference type="ARBA" id="ARBA00004479"/>
    </source>
</evidence>
<evidence type="ECO:0000256" key="6">
    <source>
        <dbReference type="ARBA" id="ARBA00022741"/>
    </source>
</evidence>
<comment type="subcellular location">
    <subcellularLocation>
        <location evidence="1">Membrane</location>
        <topology evidence="1">Single-pass type I membrane protein</topology>
    </subcellularLocation>
</comment>
<keyword evidence="8 13" id="KW-0067">ATP-binding</keyword>
<evidence type="ECO:0000256" key="9">
    <source>
        <dbReference type="ARBA" id="ARBA00022989"/>
    </source>
</evidence>
<dbReference type="InterPro" id="IPR001881">
    <property type="entry name" value="EGF-like_Ca-bd_dom"/>
</dbReference>
<accession>A0AAQ3PVJ4</accession>
<keyword evidence="9 14" id="KW-1133">Transmembrane helix</keyword>
<evidence type="ECO:0000313" key="17">
    <source>
        <dbReference type="EMBL" id="WVZ54643.1"/>
    </source>
</evidence>
<dbReference type="GO" id="GO:0007166">
    <property type="term" value="P:cell surface receptor signaling pathway"/>
    <property type="evidence" value="ECO:0007669"/>
    <property type="project" value="InterPro"/>
</dbReference>
<dbReference type="InterPro" id="IPR011009">
    <property type="entry name" value="Kinase-like_dom_sf"/>
</dbReference>
<proteinExistence type="predicted"/>
<evidence type="ECO:0000256" key="13">
    <source>
        <dbReference type="PROSITE-ProRule" id="PRU10141"/>
    </source>
</evidence>
<dbReference type="AlphaFoldDB" id="A0AAQ3PVJ4"/>
<dbReference type="Gene3D" id="1.10.510.10">
    <property type="entry name" value="Transferase(Phosphotransferase) domain 1"/>
    <property type="match status" value="1"/>
</dbReference>
<dbReference type="InterPro" id="IPR025287">
    <property type="entry name" value="WAK_GUB"/>
</dbReference>
<evidence type="ECO:0000256" key="8">
    <source>
        <dbReference type="ARBA" id="ARBA00022840"/>
    </source>
</evidence>
<gene>
    <name evidence="17" type="ORF">U9M48_005410</name>
</gene>
<keyword evidence="12" id="KW-0325">Glycoprotein</keyword>
<evidence type="ECO:0000256" key="2">
    <source>
        <dbReference type="ARBA" id="ARBA00022527"/>
    </source>
</evidence>
<dbReference type="Pfam" id="PF00069">
    <property type="entry name" value="Pkinase"/>
    <property type="match status" value="1"/>
</dbReference>
<evidence type="ECO:0000256" key="3">
    <source>
        <dbReference type="ARBA" id="ARBA00022679"/>
    </source>
</evidence>
<keyword evidence="5 15" id="KW-0732">Signal</keyword>
<dbReference type="PANTHER" id="PTHR27005:SF215">
    <property type="entry name" value="OS09G0562600 PROTEIN"/>
    <property type="match status" value="1"/>
</dbReference>
<dbReference type="GO" id="GO:0005524">
    <property type="term" value="F:ATP binding"/>
    <property type="evidence" value="ECO:0007669"/>
    <property type="project" value="UniProtKB-UniRule"/>
</dbReference>
<feature type="chain" id="PRO_5042844009" description="Protein kinase domain-containing protein" evidence="15">
    <location>
        <begin position="39"/>
        <end position="656"/>
    </location>
</feature>
<dbReference type="InterPro" id="IPR009030">
    <property type="entry name" value="Growth_fac_rcpt_cys_sf"/>
</dbReference>
<keyword evidence="11" id="KW-1015">Disulfide bond</keyword>
<keyword evidence="3" id="KW-0808">Transferase</keyword>
<evidence type="ECO:0000256" key="11">
    <source>
        <dbReference type="ARBA" id="ARBA00023157"/>
    </source>
</evidence>
<keyword evidence="10 14" id="KW-0472">Membrane</keyword>
<dbReference type="PROSITE" id="PS00108">
    <property type="entry name" value="PROTEIN_KINASE_ST"/>
    <property type="match status" value="1"/>
</dbReference>
<dbReference type="FunFam" id="3.30.200.20:FF:000043">
    <property type="entry name" value="Wall-associated receptor kinase 2"/>
    <property type="match status" value="1"/>
</dbReference>
<dbReference type="Proteomes" id="UP001341281">
    <property type="component" value="Chromosome 01"/>
</dbReference>